<evidence type="ECO:0000313" key="2">
    <source>
        <dbReference type="Proteomes" id="UP000696294"/>
    </source>
</evidence>
<organism evidence="1 2">
    <name type="scientific">Nonomuraea composti</name>
    <dbReference type="NCBI Taxonomy" id="2720023"/>
    <lineage>
        <taxon>Bacteria</taxon>
        <taxon>Bacillati</taxon>
        <taxon>Actinomycetota</taxon>
        <taxon>Actinomycetes</taxon>
        <taxon>Streptosporangiales</taxon>
        <taxon>Streptosporangiaceae</taxon>
        <taxon>Nonomuraea</taxon>
    </lineage>
</organism>
<proteinExistence type="predicted"/>
<name>A0ABX1BI33_9ACTN</name>
<dbReference type="RefSeq" id="WP_168017182.1">
    <property type="nucleotide sequence ID" value="NZ_JAATEP010000038.1"/>
</dbReference>
<reference evidence="1 2" key="1">
    <citation type="submission" date="2020-03" db="EMBL/GenBank/DDBJ databases">
        <title>WGS of actinomycetes isolated from Thailand.</title>
        <authorList>
            <person name="Thawai C."/>
        </authorList>
    </citation>
    <scope>NUCLEOTIDE SEQUENCE [LARGE SCALE GENOMIC DNA]</scope>
    <source>
        <strain evidence="1 2">FMUSA5-5</strain>
    </source>
</reference>
<comment type="caution">
    <text evidence="1">The sequence shown here is derived from an EMBL/GenBank/DDBJ whole genome shotgun (WGS) entry which is preliminary data.</text>
</comment>
<protein>
    <submittedName>
        <fullName evidence="1">TIGR04141 family sporadically distributed protein</fullName>
    </submittedName>
</protein>
<evidence type="ECO:0000313" key="1">
    <source>
        <dbReference type="EMBL" id="NJP95446.1"/>
    </source>
</evidence>
<dbReference type="Pfam" id="PF19614">
    <property type="entry name" value="DUF6119"/>
    <property type="match status" value="1"/>
</dbReference>
<gene>
    <name evidence="1" type="ORF">HCN51_39440</name>
</gene>
<dbReference type="InterPro" id="IPR026487">
    <property type="entry name" value="CHP04141"/>
</dbReference>
<sequence length="557" mass="62118">MQSNTPEPGETRKTTLYRLQEARGHPDELRKVIVPRYLDDERFTADPVDVAGIPSLLVHGTISKGVTDWSAVLEKLTSASIEETNCTAAAVLVIPVDEAIFALSYGMGHLLIEPLFIDPGFGLSFAVRAVDPKSVRQVTRTAMLAQPRYERSSVPGGQNIRWYGIEEYGEIVGRITGQLANVELTFNRGRKRRISVAGTDSLKVHLATDPEDLLDDLRRIGKVCAKESPAEELEFIARLRALKPRDPLIPRLNDSLDDLLGGGTEGELALALPLACHDVEEEHQSYRVKIGQRRFTTEEDLSLETILALTQPLPAGRRIKALRDGYIQICADHEGEEPLSRRVKGHLWISADIPMDAHRYFLHEGKWYEIGTAHLETIHNHVKQLLSQAPSISLPLWDPAFTREDAYNDEVARHGQFLLLDKKVLRTTQHPHGVEACDLLGPNGEFIHVKAPTGSGELSHLFRQALTSYDALRYDPEAREELDKLVKATRPGMSVPARPTVIFAIALKSKKKGQPATYRPLTVDTLFTFSQVSLIHTVRVFDLVQVKVEVIDISPQP</sequence>
<dbReference type="Proteomes" id="UP000696294">
    <property type="component" value="Unassembled WGS sequence"/>
</dbReference>
<dbReference type="EMBL" id="JAATEP010000038">
    <property type="protein sequence ID" value="NJP95446.1"/>
    <property type="molecule type" value="Genomic_DNA"/>
</dbReference>
<dbReference type="NCBIfam" id="TIGR04141">
    <property type="entry name" value="TIGR04141 family sporadically distributed protein"/>
    <property type="match status" value="1"/>
</dbReference>
<keyword evidence="2" id="KW-1185">Reference proteome</keyword>
<accession>A0ABX1BI33</accession>